<evidence type="ECO:0000256" key="4">
    <source>
        <dbReference type="ARBA" id="ARBA00022729"/>
    </source>
</evidence>
<dbReference type="InterPro" id="IPR019734">
    <property type="entry name" value="TPR_rpt"/>
</dbReference>
<dbReference type="InterPro" id="IPR008410">
    <property type="entry name" value="BCSC_C"/>
</dbReference>
<evidence type="ECO:0000256" key="5">
    <source>
        <dbReference type="ARBA" id="ARBA00022737"/>
    </source>
</evidence>
<comment type="subcellular location">
    <subcellularLocation>
        <location evidence="1">Cell outer membrane</location>
        <topology evidence="1">Peripheral membrane protein</topology>
    </subcellularLocation>
</comment>
<feature type="domain" description="Cellulose synthase operon C C-terminal" evidence="12">
    <location>
        <begin position="893"/>
        <end position="1220"/>
    </location>
</feature>
<proteinExistence type="inferred from homology"/>
<evidence type="ECO:0000256" key="10">
    <source>
        <dbReference type="PROSITE-ProRule" id="PRU00339"/>
    </source>
</evidence>
<evidence type="ECO:0000259" key="12">
    <source>
        <dbReference type="Pfam" id="PF05420"/>
    </source>
</evidence>
<feature type="repeat" description="TPR" evidence="10">
    <location>
        <begin position="264"/>
        <end position="297"/>
    </location>
</feature>
<keyword evidence="4 11" id="KW-0732">Signal</keyword>
<comment type="caution">
    <text evidence="13">The sequence shown here is derived from an EMBL/GenBank/DDBJ whole genome shotgun (WGS) entry which is preliminary data.</text>
</comment>
<evidence type="ECO:0000256" key="11">
    <source>
        <dbReference type="SAM" id="SignalP"/>
    </source>
</evidence>
<evidence type="ECO:0000313" key="14">
    <source>
        <dbReference type="Proteomes" id="UP001526430"/>
    </source>
</evidence>
<dbReference type="Pfam" id="PF14559">
    <property type="entry name" value="TPR_19"/>
    <property type="match status" value="3"/>
</dbReference>
<dbReference type="PANTHER" id="PTHR12558:SF13">
    <property type="entry name" value="CELL DIVISION CYCLE PROTEIN 27 HOMOLOG"/>
    <property type="match status" value="1"/>
</dbReference>
<keyword evidence="8" id="KW-0472">Membrane</keyword>
<reference evidence="13 14" key="1">
    <citation type="submission" date="2022-10" db="EMBL/GenBank/DDBJ databases">
        <title>Roseococcus glaciei nov., sp. nov., isolated from glacier.</title>
        <authorList>
            <person name="Liu Q."/>
            <person name="Xin Y.-H."/>
        </authorList>
    </citation>
    <scope>NUCLEOTIDE SEQUENCE [LARGE SCALE GENOMIC DNA]</scope>
    <source>
        <strain evidence="13 14">MDT2-1-1</strain>
    </source>
</reference>
<dbReference type="RefSeq" id="WP_301589613.1">
    <property type="nucleotide sequence ID" value="NZ_JAPFQI010000004.1"/>
</dbReference>
<dbReference type="PROSITE" id="PS50005">
    <property type="entry name" value="TPR"/>
    <property type="match status" value="2"/>
</dbReference>
<keyword evidence="9" id="KW-0998">Cell outer membrane</keyword>
<evidence type="ECO:0000256" key="2">
    <source>
        <dbReference type="ARBA" id="ARBA00005186"/>
    </source>
</evidence>
<sequence length="1220" mass="128503">MRRLALLALVAAAPPALAQEAPNAALGVLLRQAENWLRQDRPDLAALSVERALTVDPRSREALVLGARVEAARNRREAAGRYLARLREVGGTAEQVTEAEGALRAGTIDRAALDDARRLAREGRSADAAARYRSLFGTEPPQPFALEYYQTLAGNRATAQEGQRGLERLAAAPNADGRAQLAAAQALTYQPGGRVEGVRRLAGLVDRPDVGAEARDAWRQALIWAGGDPAFGPSVEAFLRRFPEDAEMRQRAAAAQQAAAREGTAALRQEGFQQLEAGAARQAAQRFDRALAQNPQDSDALGGLGLVRLREGRTAEARQLLERAIAANPAGRAQWQRALDGALYSEELAEGRAALRRGALDAAEDAARRARSREAEDTTDADVLLGDIALRRNDASGAEQRFRAALSRRPGFAPAQQGLNAALRAQGRIAEIPRTATPSGSPAAPTMSGLRAEAARTQDPGVAVALLRGALENTPNDPWLRLDLARALRRAGRLGEARAVAEEGARAGTADGLYAAALFAEEDGRPGDSEAFLSRIPAGSRSTDMQRLATRLRAQREVATAAAGLRAGGTDARAALLTLAARPDPTGSTGAAVIRAFAANNDNFGAAEAARVAQAANRTAGPAHRIALAGALLSAGLDAEATALADATNEPNLTPEQRNSLAGLRSGLAIRASDRLNASGDQASGFERLRPVLSGDPQNADANLALARLYQGARQPSEALRVAEAVLRRDPRNADARSGAIQAAISLGDRQRAEALLREAQALAPRDSRTLLLEARIARGFGDDLRARQLLEQAQLQRQAELGVPAPPQAARALPVLSGALENPFARGTGGTLASAAPQAMSTDAVAREITQELALVRGETAPTATLLAAGRIRSGSAGLDRLQEFGAGVEGSVAAPGIGGRLTARAQSVTLQSGNMGSDPATLNRFGINAVGGPATRPAASASGVSVSLGYQRGDLFRAEVGTSPLGFRQTTVLGAVEIAPRITDTLRLRVQGERRSVSDSMLSYAGLRDGRTGAFWGNVVRSGGRAQIEMPLGTGAVYVGGGYAQYAGTNVQNNARVEAGAGFSLPVIRRDGAELTAGVDLVYFGFDRNLREFTFGQGGYFSPQQYFALNIPVDYRGRSGNVAWRVGGSVGYATYREDSSPLFPTSASLQSAVEARSRLDPTVQARLPDRTRSGVVAGVRGELDVNLTPNLSLLGAIRFDKAPQFDETQVMLRLRNRF</sequence>
<evidence type="ECO:0000256" key="1">
    <source>
        <dbReference type="ARBA" id="ARBA00004339"/>
    </source>
</evidence>
<dbReference type="Pfam" id="PF05420">
    <property type="entry name" value="BCSC_C"/>
    <property type="match status" value="1"/>
</dbReference>
<keyword evidence="6 10" id="KW-0802">TPR repeat</keyword>
<keyword evidence="5" id="KW-0677">Repeat</keyword>
<dbReference type="Gene3D" id="1.25.40.10">
    <property type="entry name" value="Tetratricopeptide repeat domain"/>
    <property type="match status" value="3"/>
</dbReference>
<dbReference type="Proteomes" id="UP001526430">
    <property type="component" value="Unassembled WGS sequence"/>
</dbReference>
<organism evidence="13 14">
    <name type="scientific">Sabulicella glaciei</name>
    <dbReference type="NCBI Taxonomy" id="2984948"/>
    <lineage>
        <taxon>Bacteria</taxon>
        <taxon>Pseudomonadati</taxon>
        <taxon>Pseudomonadota</taxon>
        <taxon>Alphaproteobacteria</taxon>
        <taxon>Acetobacterales</taxon>
        <taxon>Acetobacteraceae</taxon>
        <taxon>Sabulicella</taxon>
    </lineage>
</organism>
<dbReference type="SMART" id="SM00028">
    <property type="entry name" value="TPR"/>
    <property type="match status" value="6"/>
</dbReference>
<comment type="pathway">
    <text evidence="2">Glycan metabolism; bacterial cellulose biosynthesis.</text>
</comment>
<dbReference type="PRINTS" id="PR01441">
    <property type="entry name" value="CELLSNTHASEC"/>
</dbReference>
<evidence type="ECO:0000256" key="7">
    <source>
        <dbReference type="ARBA" id="ARBA00022916"/>
    </source>
</evidence>
<protein>
    <submittedName>
        <fullName evidence="13">Cellulose synthase subunit BcsC-related outer membrane protein</fullName>
    </submittedName>
</protein>
<comment type="similarity">
    <text evidence="3">Belongs to the AcsC/BcsC family.</text>
</comment>
<accession>A0ABT3NU35</accession>
<keyword evidence="7" id="KW-0135">Cellulose biosynthesis</keyword>
<dbReference type="EMBL" id="JAPFQI010000004">
    <property type="protein sequence ID" value="MCW8085678.1"/>
    <property type="molecule type" value="Genomic_DNA"/>
</dbReference>
<evidence type="ECO:0000256" key="9">
    <source>
        <dbReference type="ARBA" id="ARBA00023237"/>
    </source>
</evidence>
<evidence type="ECO:0000256" key="6">
    <source>
        <dbReference type="ARBA" id="ARBA00022803"/>
    </source>
</evidence>
<feature type="signal peptide" evidence="11">
    <location>
        <begin position="1"/>
        <end position="18"/>
    </location>
</feature>
<gene>
    <name evidence="13" type="ORF">OF850_08580</name>
</gene>
<feature type="repeat" description="TPR" evidence="10">
    <location>
        <begin position="298"/>
        <end position="331"/>
    </location>
</feature>
<dbReference type="InterPro" id="IPR011990">
    <property type="entry name" value="TPR-like_helical_dom_sf"/>
</dbReference>
<name>A0ABT3NU35_9PROT</name>
<evidence type="ECO:0000313" key="13">
    <source>
        <dbReference type="EMBL" id="MCW8085678.1"/>
    </source>
</evidence>
<feature type="chain" id="PRO_5047136806" evidence="11">
    <location>
        <begin position="19"/>
        <end position="1220"/>
    </location>
</feature>
<evidence type="ECO:0000256" key="8">
    <source>
        <dbReference type="ARBA" id="ARBA00023136"/>
    </source>
</evidence>
<dbReference type="Pfam" id="PF13432">
    <property type="entry name" value="TPR_16"/>
    <property type="match status" value="1"/>
</dbReference>
<dbReference type="SUPFAM" id="SSF48452">
    <property type="entry name" value="TPR-like"/>
    <property type="match status" value="2"/>
</dbReference>
<dbReference type="InterPro" id="IPR003921">
    <property type="entry name" value="Cell_synth_C"/>
</dbReference>
<keyword evidence="14" id="KW-1185">Reference proteome</keyword>
<dbReference type="PANTHER" id="PTHR12558">
    <property type="entry name" value="CELL DIVISION CYCLE 16,23,27"/>
    <property type="match status" value="1"/>
</dbReference>
<evidence type="ECO:0000256" key="3">
    <source>
        <dbReference type="ARBA" id="ARBA00005886"/>
    </source>
</evidence>